<comment type="caution">
    <text evidence="9">The sequence shown here is derived from an EMBL/GenBank/DDBJ whole genome shotgun (WGS) entry which is preliminary data.</text>
</comment>
<evidence type="ECO:0000256" key="2">
    <source>
        <dbReference type="ARBA" id="ARBA00022692"/>
    </source>
</evidence>
<comment type="subcellular location">
    <subcellularLocation>
        <location evidence="1">Membrane</location>
        <topology evidence="1">Multi-pass membrane protein</topology>
    </subcellularLocation>
</comment>
<evidence type="ECO:0000256" key="3">
    <source>
        <dbReference type="ARBA" id="ARBA00022989"/>
    </source>
</evidence>
<evidence type="ECO:0000256" key="6">
    <source>
        <dbReference type="SAM" id="MobiDB-lite"/>
    </source>
</evidence>
<evidence type="ECO:0000256" key="5">
    <source>
        <dbReference type="PROSITE-ProRule" id="PRU00581"/>
    </source>
</evidence>
<protein>
    <submittedName>
        <fullName evidence="9">CKLF-like MARVEL transmembrane domain-containing protein 6</fullName>
    </submittedName>
</protein>
<evidence type="ECO:0000313" key="10">
    <source>
        <dbReference type="Proteomes" id="UP001369086"/>
    </source>
</evidence>
<dbReference type="PANTHER" id="PTHR22776:SF25">
    <property type="entry name" value="CKLF-LIKE MARVEL TRANSMEMBRANE DOMAIN-CONTAINING PROTEIN 6"/>
    <property type="match status" value="1"/>
</dbReference>
<accession>A0ABR1A0J1</accession>
<evidence type="ECO:0000259" key="8">
    <source>
        <dbReference type="PROSITE" id="PS51225"/>
    </source>
</evidence>
<gene>
    <name evidence="9" type="ORF">HHUSO_G5177</name>
</gene>
<keyword evidence="3 7" id="KW-1133">Transmembrane helix</keyword>
<feature type="compositionally biased region" description="Polar residues" evidence="6">
    <location>
        <begin position="221"/>
        <end position="231"/>
    </location>
</feature>
<sequence>MDYLTFAFDPKSDELRCCLTDTPSIILRKQLKGDLRFYITVWATQDNFEKKLRNLLQQYITIKIRNDGCTQSIRVVIKILEVLLSFIAFICEEVVNNCSDCGALYFFEFVSCTAFLFTILLLILLKTTLFKSVGINHLPYVDFIFTLGIAVFFLIASCVFAAHNYGTTLESTAIVFGFLATIAFLIDVALIYKDKGFPWSPKNHVPTPNPENKESDEQEKLNANGNTANNV</sequence>
<name>A0ABR1A0J1_HUSHU</name>
<dbReference type="PROSITE" id="PS51225">
    <property type="entry name" value="MARVEL"/>
    <property type="match status" value="1"/>
</dbReference>
<feature type="region of interest" description="Disordered" evidence="6">
    <location>
        <begin position="203"/>
        <end position="231"/>
    </location>
</feature>
<organism evidence="9 10">
    <name type="scientific">Huso huso</name>
    <name type="common">Beluga</name>
    <name type="synonym">Acipenser huso</name>
    <dbReference type="NCBI Taxonomy" id="61971"/>
    <lineage>
        <taxon>Eukaryota</taxon>
        <taxon>Metazoa</taxon>
        <taxon>Chordata</taxon>
        <taxon>Craniata</taxon>
        <taxon>Vertebrata</taxon>
        <taxon>Euteleostomi</taxon>
        <taxon>Actinopterygii</taxon>
        <taxon>Chondrostei</taxon>
        <taxon>Acipenseriformes</taxon>
        <taxon>Acipenseridae</taxon>
        <taxon>Huso</taxon>
    </lineage>
</organism>
<reference evidence="9 10" key="1">
    <citation type="submission" date="2021-05" db="EMBL/GenBank/DDBJ databases">
        <authorList>
            <person name="Zahm M."/>
            <person name="Klopp C."/>
            <person name="Cabau C."/>
            <person name="Kuhl H."/>
            <person name="Suciu R."/>
            <person name="Ciorpac M."/>
            <person name="Holostenco D."/>
            <person name="Gessner J."/>
            <person name="Wuertz S."/>
            <person name="Hohne C."/>
            <person name="Stock M."/>
            <person name="Gislard M."/>
            <person name="Lluch J."/>
            <person name="Milhes M."/>
            <person name="Lampietro C."/>
            <person name="Lopez Roques C."/>
            <person name="Donnadieu C."/>
            <person name="Du K."/>
            <person name="Schartl M."/>
            <person name="Guiguen Y."/>
        </authorList>
    </citation>
    <scope>NUCLEOTIDE SEQUENCE [LARGE SCALE GENOMIC DNA]</scope>
    <source>
        <strain evidence="9">Hh-F2</strain>
        <tissue evidence="9">Blood</tissue>
    </source>
</reference>
<dbReference type="PANTHER" id="PTHR22776">
    <property type="entry name" value="MARVEL-CONTAINING POTENTIAL LIPID RAFT-ASSOCIATED PROTEIN"/>
    <property type="match status" value="1"/>
</dbReference>
<feature type="domain" description="MARVEL" evidence="8">
    <location>
        <begin position="69"/>
        <end position="196"/>
    </location>
</feature>
<feature type="transmembrane region" description="Helical" evidence="7">
    <location>
        <begin position="174"/>
        <end position="192"/>
    </location>
</feature>
<dbReference type="Pfam" id="PF01284">
    <property type="entry name" value="MARVEL"/>
    <property type="match status" value="1"/>
</dbReference>
<evidence type="ECO:0000256" key="7">
    <source>
        <dbReference type="SAM" id="Phobius"/>
    </source>
</evidence>
<feature type="transmembrane region" description="Helical" evidence="7">
    <location>
        <begin position="102"/>
        <end position="125"/>
    </location>
</feature>
<keyword evidence="10" id="KW-1185">Reference proteome</keyword>
<keyword evidence="2 5" id="KW-0812">Transmembrane</keyword>
<proteinExistence type="predicted"/>
<dbReference type="Proteomes" id="UP001369086">
    <property type="component" value="Unassembled WGS sequence"/>
</dbReference>
<evidence type="ECO:0000256" key="1">
    <source>
        <dbReference type="ARBA" id="ARBA00004141"/>
    </source>
</evidence>
<feature type="transmembrane region" description="Helical" evidence="7">
    <location>
        <begin position="137"/>
        <end position="162"/>
    </location>
</feature>
<dbReference type="InterPro" id="IPR008253">
    <property type="entry name" value="Marvel"/>
</dbReference>
<evidence type="ECO:0000313" key="9">
    <source>
        <dbReference type="EMBL" id="KAK6490592.1"/>
    </source>
</evidence>
<dbReference type="InterPro" id="IPR050578">
    <property type="entry name" value="MARVEL-CKLF_proteins"/>
</dbReference>
<keyword evidence="4 5" id="KW-0472">Membrane</keyword>
<evidence type="ECO:0000256" key="4">
    <source>
        <dbReference type="ARBA" id="ARBA00023136"/>
    </source>
</evidence>
<dbReference type="EMBL" id="JAHFZB010000004">
    <property type="protein sequence ID" value="KAK6490592.1"/>
    <property type="molecule type" value="Genomic_DNA"/>
</dbReference>
<feature type="compositionally biased region" description="Basic and acidic residues" evidence="6">
    <location>
        <begin position="211"/>
        <end position="220"/>
    </location>
</feature>